<dbReference type="PANTHER" id="PTHR24305">
    <property type="entry name" value="CYTOCHROME P450"/>
    <property type="match status" value="1"/>
</dbReference>
<evidence type="ECO:0000256" key="2">
    <source>
        <dbReference type="ARBA" id="ARBA00005179"/>
    </source>
</evidence>
<accession>A0ABR3S4E5</accession>
<keyword evidence="9" id="KW-1185">Reference proteome</keyword>
<dbReference type="PRINTS" id="PR00463">
    <property type="entry name" value="EP450I"/>
</dbReference>
<dbReference type="Proteomes" id="UP001521222">
    <property type="component" value="Unassembled WGS sequence"/>
</dbReference>
<dbReference type="PANTHER" id="PTHR24305:SF107">
    <property type="entry name" value="P450, PUTATIVE (EUROFUNG)-RELATED"/>
    <property type="match status" value="1"/>
</dbReference>
<organism evidence="8 9">
    <name type="scientific">Nothophoma quercina</name>
    <dbReference type="NCBI Taxonomy" id="749835"/>
    <lineage>
        <taxon>Eukaryota</taxon>
        <taxon>Fungi</taxon>
        <taxon>Dikarya</taxon>
        <taxon>Ascomycota</taxon>
        <taxon>Pezizomycotina</taxon>
        <taxon>Dothideomycetes</taxon>
        <taxon>Pleosporomycetidae</taxon>
        <taxon>Pleosporales</taxon>
        <taxon>Pleosporineae</taxon>
        <taxon>Didymellaceae</taxon>
        <taxon>Nothophoma</taxon>
    </lineage>
</organism>
<sequence>MTGRKRTGVDLALELYAKENREQVDASATTMNAEFRKHAIDNLLTLLFGGHDTSSSTLCYCYHLLWKHPETLAAARKELDGVFGVDISAADQLRENPFLVNKLHYLLAVIKEVLRMWPPASAAKQGRKDLVVRDPTTGEMCPTEGMTVWINHLVLGRSSKIWGDDVDDFKPERFLPENVAKLPAHAWRPFEAGSRNCIGQELALMELKTVLALTLREFDIRSAFDELTSVREDGSFWTKDGSFRKGPQKVFGDEMYQVLLLSAKPNEGMPARVKRRKAF</sequence>
<dbReference type="EMBL" id="JAKIXB020000001">
    <property type="protein sequence ID" value="KAL1611561.1"/>
    <property type="molecule type" value="Genomic_DNA"/>
</dbReference>
<evidence type="ECO:0000256" key="5">
    <source>
        <dbReference type="ARBA" id="ARBA00023002"/>
    </source>
</evidence>
<evidence type="ECO:0000256" key="4">
    <source>
        <dbReference type="ARBA" id="ARBA00022723"/>
    </source>
</evidence>
<evidence type="ECO:0000256" key="1">
    <source>
        <dbReference type="ARBA" id="ARBA00001971"/>
    </source>
</evidence>
<dbReference type="Pfam" id="PF00067">
    <property type="entry name" value="p450"/>
    <property type="match status" value="1"/>
</dbReference>
<reference evidence="8 9" key="1">
    <citation type="submission" date="2024-02" db="EMBL/GenBank/DDBJ databases">
        <title>De novo assembly and annotation of 12 fungi associated with fruit tree decline syndrome in Ontario, Canada.</title>
        <authorList>
            <person name="Sulman M."/>
            <person name="Ellouze W."/>
            <person name="Ilyukhin E."/>
        </authorList>
    </citation>
    <scope>NUCLEOTIDE SEQUENCE [LARGE SCALE GENOMIC DNA]</scope>
    <source>
        <strain evidence="8 9">M97-236</strain>
    </source>
</reference>
<dbReference type="InterPro" id="IPR036396">
    <property type="entry name" value="Cyt_P450_sf"/>
</dbReference>
<dbReference type="InterPro" id="IPR002401">
    <property type="entry name" value="Cyt_P450_E_grp-I"/>
</dbReference>
<dbReference type="SUPFAM" id="SSF48264">
    <property type="entry name" value="Cytochrome P450"/>
    <property type="match status" value="1"/>
</dbReference>
<evidence type="ECO:0000256" key="6">
    <source>
        <dbReference type="ARBA" id="ARBA00023004"/>
    </source>
</evidence>
<dbReference type="PRINTS" id="PR00385">
    <property type="entry name" value="P450"/>
</dbReference>
<keyword evidence="3" id="KW-0349">Heme</keyword>
<protein>
    <recommendedName>
        <fullName evidence="10">Cytochrome P450</fullName>
    </recommendedName>
</protein>
<dbReference type="Gene3D" id="1.10.630.10">
    <property type="entry name" value="Cytochrome P450"/>
    <property type="match status" value="1"/>
</dbReference>
<keyword evidence="6" id="KW-0408">Iron</keyword>
<name>A0ABR3S4E5_9PLEO</name>
<keyword evidence="7" id="KW-0503">Monooxygenase</keyword>
<evidence type="ECO:0000256" key="7">
    <source>
        <dbReference type="ARBA" id="ARBA00023033"/>
    </source>
</evidence>
<keyword evidence="4" id="KW-0479">Metal-binding</keyword>
<gene>
    <name evidence="8" type="ORF">SLS59_000280</name>
</gene>
<evidence type="ECO:0000313" key="9">
    <source>
        <dbReference type="Proteomes" id="UP001521222"/>
    </source>
</evidence>
<evidence type="ECO:0008006" key="10">
    <source>
        <dbReference type="Google" id="ProtNLM"/>
    </source>
</evidence>
<dbReference type="InterPro" id="IPR001128">
    <property type="entry name" value="Cyt_P450"/>
</dbReference>
<evidence type="ECO:0000256" key="3">
    <source>
        <dbReference type="ARBA" id="ARBA00022617"/>
    </source>
</evidence>
<comment type="pathway">
    <text evidence="2">Secondary metabolite biosynthesis.</text>
</comment>
<keyword evidence="5" id="KW-0560">Oxidoreductase</keyword>
<dbReference type="InterPro" id="IPR050121">
    <property type="entry name" value="Cytochrome_P450_monoxygenase"/>
</dbReference>
<comment type="caution">
    <text evidence="8">The sequence shown here is derived from an EMBL/GenBank/DDBJ whole genome shotgun (WGS) entry which is preliminary data.</text>
</comment>
<evidence type="ECO:0000313" key="8">
    <source>
        <dbReference type="EMBL" id="KAL1611561.1"/>
    </source>
</evidence>
<comment type="cofactor">
    <cofactor evidence="1">
        <name>heme</name>
        <dbReference type="ChEBI" id="CHEBI:30413"/>
    </cofactor>
</comment>
<proteinExistence type="predicted"/>